<keyword evidence="4" id="KW-1185">Reference proteome</keyword>
<dbReference type="AlphaFoldDB" id="A0A2W1BCF6"/>
<dbReference type="OrthoDB" id="7402819at2759"/>
<accession>A0A2W1BCF6</accession>
<dbReference type="EMBL" id="KZ150138">
    <property type="protein sequence ID" value="PZC72969.1"/>
    <property type="molecule type" value="Genomic_DNA"/>
</dbReference>
<feature type="compositionally biased region" description="Polar residues" evidence="1">
    <location>
        <begin position="912"/>
        <end position="948"/>
    </location>
</feature>
<feature type="region of interest" description="Disordered" evidence="1">
    <location>
        <begin position="343"/>
        <end position="419"/>
    </location>
</feature>
<feature type="compositionally biased region" description="Basic and acidic residues" evidence="1">
    <location>
        <begin position="494"/>
        <end position="513"/>
    </location>
</feature>
<feature type="compositionally biased region" description="Basic and acidic residues" evidence="1">
    <location>
        <begin position="648"/>
        <end position="657"/>
    </location>
</feature>
<evidence type="ECO:0000256" key="2">
    <source>
        <dbReference type="SAM" id="Phobius"/>
    </source>
</evidence>
<feature type="region of interest" description="Disordered" evidence="1">
    <location>
        <begin position="444"/>
        <end position="705"/>
    </location>
</feature>
<evidence type="ECO:0000256" key="1">
    <source>
        <dbReference type="SAM" id="MobiDB-lite"/>
    </source>
</evidence>
<dbReference type="Proteomes" id="UP000249218">
    <property type="component" value="Unassembled WGS sequence"/>
</dbReference>
<feature type="compositionally biased region" description="Basic and acidic residues" evidence="1">
    <location>
        <begin position="557"/>
        <end position="572"/>
    </location>
</feature>
<organism evidence="3 4">
    <name type="scientific">Helicoverpa armigera</name>
    <name type="common">Cotton bollworm</name>
    <name type="synonym">Heliothis armigera</name>
    <dbReference type="NCBI Taxonomy" id="29058"/>
    <lineage>
        <taxon>Eukaryota</taxon>
        <taxon>Metazoa</taxon>
        <taxon>Ecdysozoa</taxon>
        <taxon>Arthropoda</taxon>
        <taxon>Hexapoda</taxon>
        <taxon>Insecta</taxon>
        <taxon>Pterygota</taxon>
        <taxon>Neoptera</taxon>
        <taxon>Endopterygota</taxon>
        <taxon>Lepidoptera</taxon>
        <taxon>Glossata</taxon>
        <taxon>Ditrysia</taxon>
        <taxon>Noctuoidea</taxon>
        <taxon>Noctuidae</taxon>
        <taxon>Heliothinae</taxon>
        <taxon>Helicoverpa</taxon>
    </lineage>
</organism>
<keyword evidence="2" id="KW-1133">Transmembrane helix</keyword>
<proteinExistence type="predicted"/>
<feature type="region of interest" description="Disordered" evidence="1">
    <location>
        <begin position="254"/>
        <end position="315"/>
    </location>
</feature>
<sequence>MSLLDLEWWIYLFIVLSFFMTCLGLNYVVKKINEAKIDERFIRLLHKASTTQATQVNGPLIVMETTKGIRQNSSRSAQPSPTGISLVFNQEDNKRKQDLDETYNIIKNSIDPKRFDSLSLNSKFSQETVDLPMTKTEHYINEIVTNKIIESAHKVNTAAPKETSPLAQNNCNGTDIKTVLVKKNEYGYPSIKETTSTDRSDCYITEVMAVTKNDAGFVPAKRALPTTGYNRREIIALKDTERIIAKETTYLIQSDNNDRDKDTHNPKTKSSDKSENEAASSGPRSADDNEPSAIKKPDPNRTIAKPNVPGMKITESKIREAITKAKEEIDAINLKKKALESSLEKNTDATATNKEGSPTNKTAGSIFVKETLPKSGRVVTESSPVKLSDSGNSNAKNYSSHIHGHATEKPVKISDSSQLRPLKISDSDATKNISSHAISVPNVIANPLKPNKSGQLAAKDTSLHIKNVNSSDKLSSPKKTEHIATKITSPNTRTDQKMSREVTEKKTDKKEENVFSDTSPAHTQSHRHDPAIHSAVPATKSEPRHLSDQVPPNVGNVHKEAVEKPGKIKSEHITATPIASPEIGREAAKPKSMQPHSDQKDRDGVTVKKDLHTTTTAPHTETHTNIAKETIKQSDHGQEAVKPTPLHPRGDHKDKQDVTGTKEFTGHALTATHSHTQTDHSVDPTKKTELQREAVKATSHGHGVKKNEDIAGKIDTVHNVPAIIPTKMNEQVPASQTVAHHPANEGLAGKKEEKRTYRRTAKDTTSSGTQTDPKITKFGKRYESDRKDIKGLSTLARSDPKPLEGVVKIEKAGPIAATETVFHPQTDHTATGIIPVTMSGRIAAKQITVNTPSNRNVTELVPIKMSIPTNKALNNEGETTTATHRSDVGNIKINEPVPITIERNVPGISAITKPNTPTHSSSIPKKTIDPNVSQSEEPQGTTENSQTGLKERLKALLSPPVLNEDVMVLKPSPSSKK</sequence>
<feature type="compositionally biased region" description="Basic and acidic residues" evidence="1">
    <location>
        <begin position="597"/>
        <end position="612"/>
    </location>
</feature>
<keyword evidence="2" id="KW-0472">Membrane</keyword>
<name>A0A2W1BCF6_HELAM</name>
<feature type="compositionally biased region" description="Polar residues" evidence="1">
    <location>
        <begin position="380"/>
        <end position="400"/>
    </location>
</feature>
<feature type="region of interest" description="Disordered" evidence="1">
    <location>
        <begin position="732"/>
        <end position="775"/>
    </location>
</feature>
<evidence type="ECO:0000313" key="4">
    <source>
        <dbReference type="Proteomes" id="UP000249218"/>
    </source>
</evidence>
<gene>
    <name evidence="3" type="primary">HaOG210323</name>
    <name evidence="3" type="ORF">B5X24_HaOG210323</name>
</gene>
<evidence type="ECO:0000313" key="3">
    <source>
        <dbReference type="EMBL" id="PZC72969.1"/>
    </source>
</evidence>
<feature type="transmembrane region" description="Helical" evidence="2">
    <location>
        <begin position="6"/>
        <end position="29"/>
    </location>
</feature>
<keyword evidence="2" id="KW-0812">Transmembrane</keyword>
<reference evidence="3 4" key="1">
    <citation type="journal article" date="2017" name="BMC Biol.">
        <title>Genomic innovations, transcriptional plasticity and gene loss underlying the evolution and divergence of two highly polyphagous and invasive Helicoverpa pest species.</title>
        <authorList>
            <person name="Pearce S.L."/>
            <person name="Clarke D.F."/>
            <person name="East P.D."/>
            <person name="Elfekih S."/>
            <person name="Gordon K.H."/>
            <person name="Jermiin L.S."/>
            <person name="McGaughran A."/>
            <person name="Oakeshott J.G."/>
            <person name="Papanikolaou A."/>
            <person name="Perera O.P."/>
            <person name="Rane R.V."/>
            <person name="Richards S."/>
            <person name="Tay W.T."/>
            <person name="Walsh T.K."/>
            <person name="Anderson A."/>
            <person name="Anderson C.J."/>
            <person name="Asgari S."/>
            <person name="Board P.G."/>
            <person name="Bretschneider A."/>
            <person name="Campbell P.M."/>
            <person name="Chertemps T."/>
            <person name="Christeller J.T."/>
            <person name="Coppin C.W."/>
            <person name="Downes S.J."/>
            <person name="Duan G."/>
            <person name="Farnsworth C.A."/>
            <person name="Good R.T."/>
            <person name="Han L.B."/>
            <person name="Han Y.C."/>
            <person name="Hatje K."/>
            <person name="Horne I."/>
            <person name="Huang Y.P."/>
            <person name="Hughes D.S."/>
            <person name="Jacquin-Joly E."/>
            <person name="James W."/>
            <person name="Jhangiani S."/>
            <person name="Kollmar M."/>
            <person name="Kuwar S.S."/>
            <person name="Li S."/>
            <person name="Liu N.Y."/>
            <person name="Maibeche M.T."/>
            <person name="Miller J.R."/>
            <person name="Montagne N."/>
            <person name="Perry T."/>
            <person name="Qu J."/>
            <person name="Song S.V."/>
            <person name="Sutton G.G."/>
            <person name="Vogel H."/>
            <person name="Walenz B.P."/>
            <person name="Xu W."/>
            <person name="Zhang H.J."/>
            <person name="Zou Z."/>
            <person name="Batterham P."/>
            <person name="Edwards O.R."/>
            <person name="Feyereisen R."/>
            <person name="Gibbs R.A."/>
            <person name="Heckel D.G."/>
            <person name="McGrath A."/>
            <person name="Robin C."/>
            <person name="Scherer S.E."/>
            <person name="Worley K.C."/>
            <person name="Wu Y.D."/>
        </authorList>
    </citation>
    <scope>NUCLEOTIDE SEQUENCE [LARGE SCALE GENOMIC DNA]</scope>
    <source>
        <strain evidence="3">Harm_GR_Male_#8</strain>
        <tissue evidence="3">Whole organism</tissue>
    </source>
</reference>
<protein>
    <submittedName>
        <fullName evidence="3">Uncharacterized protein</fullName>
    </submittedName>
</protein>
<feature type="compositionally biased region" description="Polar residues" evidence="1">
    <location>
        <begin position="763"/>
        <end position="773"/>
    </location>
</feature>
<feature type="compositionally biased region" description="Basic and acidic residues" evidence="1">
    <location>
        <begin position="676"/>
        <end position="695"/>
    </location>
</feature>
<feature type="compositionally biased region" description="Polar residues" evidence="1">
    <location>
        <begin position="348"/>
        <end position="363"/>
    </location>
</feature>
<feature type="compositionally biased region" description="Basic and acidic residues" evidence="1">
    <location>
        <begin position="256"/>
        <end position="276"/>
    </location>
</feature>
<feature type="region of interest" description="Disordered" evidence="1">
    <location>
        <begin position="909"/>
        <end position="977"/>
    </location>
</feature>
<feature type="compositionally biased region" description="Basic and acidic residues" evidence="1">
    <location>
        <begin position="629"/>
        <end position="639"/>
    </location>
</feature>